<reference evidence="2" key="1">
    <citation type="submission" date="2020-01" db="EMBL/GenBank/DDBJ databases">
        <authorList>
            <person name="Mishra B."/>
        </authorList>
    </citation>
    <scope>NUCLEOTIDE SEQUENCE [LARGE SCALE GENOMIC DNA]</scope>
</reference>
<feature type="region of interest" description="Disordered" evidence="1">
    <location>
        <begin position="1"/>
        <end position="21"/>
    </location>
</feature>
<dbReference type="Proteomes" id="UP000467841">
    <property type="component" value="Unassembled WGS sequence"/>
</dbReference>
<evidence type="ECO:0000256" key="1">
    <source>
        <dbReference type="SAM" id="MobiDB-lite"/>
    </source>
</evidence>
<accession>A0A6D2KCU7</accession>
<evidence type="ECO:0000313" key="3">
    <source>
        <dbReference type="Proteomes" id="UP000467841"/>
    </source>
</evidence>
<comment type="caution">
    <text evidence="2">The sequence shown here is derived from an EMBL/GenBank/DDBJ whole genome shotgun (WGS) entry which is preliminary data.</text>
</comment>
<protein>
    <submittedName>
        <fullName evidence="2">Uncharacterized protein</fullName>
    </submittedName>
</protein>
<dbReference type="AlphaFoldDB" id="A0A6D2KCU7"/>
<proteinExistence type="predicted"/>
<organism evidence="2 3">
    <name type="scientific">Microthlaspi erraticum</name>
    <dbReference type="NCBI Taxonomy" id="1685480"/>
    <lineage>
        <taxon>Eukaryota</taxon>
        <taxon>Viridiplantae</taxon>
        <taxon>Streptophyta</taxon>
        <taxon>Embryophyta</taxon>
        <taxon>Tracheophyta</taxon>
        <taxon>Spermatophyta</taxon>
        <taxon>Magnoliopsida</taxon>
        <taxon>eudicotyledons</taxon>
        <taxon>Gunneridae</taxon>
        <taxon>Pentapetalae</taxon>
        <taxon>rosids</taxon>
        <taxon>malvids</taxon>
        <taxon>Brassicales</taxon>
        <taxon>Brassicaceae</taxon>
        <taxon>Coluteocarpeae</taxon>
        <taxon>Microthlaspi</taxon>
    </lineage>
</organism>
<gene>
    <name evidence="2" type="ORF">MERR_LOCUS34535</name>
</gene>
<evidence type="ECO:0000313" key="2">
    <source>
        <dbReference type="EMBL" id="CAA7047300.1"/>
    </source>
</evidence>
<keyword evidence="3" id="KW-1185">Reference proteome</keyword>
<sequence length="72" mass="8382">MEHNNAVLQEEASSPMRQGKREKERAEMVVAWVLYWLRYSEVAIMLFNFGCVRLRNLAEEKWAPPAKMNAGV</sequence>
<name>A0A6D2KCU7_9BRAS</name>
<dbReference type="EMBL" id="CACVBM020001372">
    <property type="protein sequence ID" value="CAA7047300.1"/>
    <property type="molecule type" value="Genomic_DNA"/>
</dbReference>